<comment type="similarity">
    <text evidence="4">Belongs to the protein kinase superfamily.</text>
</comment>
<feature type="binding site" evidence="3">
    <location>
        <position position="39"/>
    </location>
    <ligand>
        <name>ATP</name>
        <dbReference type="ChEBI" id="CHEBI:30616"/>
    </ligand>
</feature>
<accession>A0ABD3ST89</accession>
<keyword evidence="1 3" id="KW-0547">Nucleotide-binding</keyword>
<gene>
    <name evidence="6" type="ORF">ACHAXA_002073</name>
</gene>
<dbReference type="SUPFAM" id="SSF56112">
    <property type="entry name" value="Protein kinase-like (PK-like)"/>
    <property type="match status" value="1"/>
</dbReference>
<dbReference type="EMBL" id="JALLPB020000002">
    <property type="protein sequence ID" value="KAL3827576.1"/>
    <property type="molecule type" value="Genomic_DNA"/>
</dbReference>
<keyword evidence="4" id="KW-0418">Kinase</keyword>
<dbReference type="InterPro" id="IPR000719">
    <property type="entry name" value="Prot_kinase_dom"/>
</dbReference>
<keyword evidence="7" id="KW-1185">Reference proteome</keyword>
<evidence type="ECO:0000256" key="4">
    <source>
        <dbReference type="RuleBase" id="RU000304"/>
    </source>
</evidence>
<sequence>MSSGTLPLRTYHRAQSLGAGTYGSVMCVYNDSGDALALKSFEADEDHDTMELGTLRELSILRILRHDNSHPNIVQMIDIQEAGEEGDCGNGNICMVMPLYKMGDLRGAINRGIILPGVEGRRQRVEIAHGLLSAVAFLHDNHIIHRDIKSDNVMITMSDEEGERIVPVLIDFSLAKFVDGENAVLPPGATHTGNVGTPTYTAPEVVAKEKYGLPSDLWSVGVVLLESLIGELAVDKDKAAARLIAEKKESLPDSPFVTLIRGLLETDADKRLTAREALDLPVFGKFGFSVPPVRIFRIDEAFSTDNDVDESENKTNINALRTINGNKKKPSSKQQKLSPRERMVKKLCNELECKNPKTEIASLVFAKQMEKLDDELDDIANTQSLLDCVVLASRFYEEDLICLEELEEDDGGYYPSFKHFDVETFRDNEIAIFSSMDYSLYIRN</sequence>
<keyword evidence="4" id="KW-0808">Transferase</keyword>
<dbReference type="PROSITE" id="PS50011">
    <property type="entry name" value="PROTEIN_KINASE_DOM"/>
    <property type="match status" value="1"/>
</dbReference>
<dbReference type="PANTHER" id="PTHR44167:SF24">
    <property type="entry name" value="SERINE_THREONINE-PROTEIN KINASE CHK2"/>
    <property type="match status" value="1"/>
</dbReference>
<reference evidence="6 7" key="1">
    <citation type="submission" date="2024-10" db="EMBL/GenBank/DDBJ databases">
        <title>Updated reference genomes for cyclostephanoid diatoms.</title>
        <authorList>
            <person name="Roberts W.R."/>
            <person name="Alverson A.J."/>
        </authorList>
    </citation>
    <scope>NUCLEOTIDE SEQUENCE [LARGE SCALE GENOMIC DNA]</scope>
    <source>
        <strain evidence="6 7">AJA228-03</strain>
    </source>
</reference>
<feature type="domain" description="Protein kinase" evidence="5">
    <location>
        <begin position="11"/>
        <end position="283"/>
    </location>
</feature>
<dbReference type="PROSITE" id="PS00107">
    <property type="entry name" value="PROTEIN_KINASE_ATP"/>
    <property type="match status" value="1"/>
</dbReference>
<name>A0ABD3ST89_9STRA</name>
<evidence type="ECO:0000256" key="1">
    <source>
        <dbReference type="ARBA" id="ARBA00022741"/>
    </source>
</evidence>
<dbReference type="PANTHER" id="PTHR44167">
    <property type="entry name" value="OVARIAN-SPECIFIC SERINE/THREONINE-PROTEIN KINASE LOK-RELATED"/>
    <property type="match status" value="1"/>
</dbReference>
<dbReference type="AlphaFoldDB" id="A0ABD3ST89"/>
<dbReference type="SMART" id="SM00220">
    <property type="entry name" value="S_TKc"/>
    <property type="match status" value="1"/>
</dbReference>
<dbReference type="InterPro" id="IPR011009">
    <property type="entry name" value="Kinase-like_dom_sf"/>
</dbReference>
<proteinExistence type="inferred from homology"/>
<dbReference type="InterPro" id="IPR008271">
    <property type="entry name" value="Ser/Thr_kinase_AS"/>
</dbReference>
<protein>
    <recommendedName>
        <fullName evidence="5">Protein kinase domain-containing protein</fullName>
    </recommendedName>
</protein>
<evidence type="ECO:0000256" key="3">
    <source>
        <dbReference type="PROSITE-ProRule" id="PRU10141"/>
    </source>
</evidence>
<dbReference type="InterPro" id="IPR017441">
    <property type="entry name" value="Protein_kinase_ATP_BS"/>
</dbReference>
<organism evidence="6 7">
    <name type="scientific">Cyclostephanos tholiformis</name>
    <dbReference type="NCBI Taxonomy" id="382380"/>
    <lineage>
        <taxon>Eukaryota</taxon>
        <taxon>Sar</taxon>
        <taxon>Stramenopiles</taxon>
        <taxon>Ochrophyta</taxon>
        <taxon>Bacillariophyta</taxon>
        <taxon>Coscinodiscophyceae</taxon>
        <taxon>Thalassiosirophycidae</taxon>
        <taxon>Stephanodiscales</taxon>
        <taxon>Stephanodiscaceae</taxon>
        <taxon>Cyclostephanos</taxon>
    </lineage>
</organism>
<dbReference type="Pfam" id="PF00069">
    <property type="entry name" value="Pkinase"/>
    <property type="match status" value="1"/>
</dbReference>
<dbReference type="GO" id="GO:0005524">
    <property type="term" value="F:ATP binding"/>
    <property type="evidence" value="ECO:0007669"/>
    <property type="project" value="UniProtKB-UniRule"/>
</dbReference>
<evidence type="ECO:0000313" key="7">
    <source>
        <dbReference type="Proteomes" id="UP001530377"/>
    </source>
</evidence>
<dbReference type="Gene3D" id="1.10.510.10">
    <property type="entry name" value="Transferase(Phosphotransferase) domain 1"/>
    <property type="match status" value="1"/>
</dbReference>
<comment type="caution">
    <text evidence="6">The sequence shown here is derived from an EMBL/GenBank/DDBJ whole genome shotgun (WGS) entry which is preliminary data.</text>
</comment>
<dbReference type="Proteomes" id="UP001530377">
    <property type="component" value="Unassembled WGS sequence"/>
</dbReference>
<dbReference type="Gene3D" id="3.30.200.20">
    <property type="entry name" value="Phosphorylase Kinase, domain 1"/>
    <property type="match status" value="1"/>
</dbReference>
<keyword evidence="2 3" id="KW-0067">ATP-binding</keyword>
<dbReference type="GO" id="GO:0004674">
    <property type="term" value="F:protein serine/threonine kinase activity"/>
    <property type="evidence" value="ECO:0007669"/>
    <property type="project" value="UniProtKB-KW"/>
</dbReference>
<keyword evidence="4" id="KW-0723">Serine/threonine-protein kinase</keyword>
<dbReference type="PROSITE" id="PS00108">
    <property type="entry name" value="PROTEIN_KINASE_ST"/>
    <property type="match status" value="1"/>
</dbReference>
<evidence type="ECO:0000259" key="5">
    <source>
        <dbReference type="PROSITE" id="PS50011"/>
    </source>
</evidence>
<evidence type="ECO:0000256" key="2">
    <source>
        <dbReference type="ARBA" id="ARBA00022840"/>
    </source>
</evidence>
<evidence type="ECO:0000313" key="6">
    <source>
        <dbReference type="EMBL" id="KAL3827576.1"/>
    </source>
</evidence>